<comment type="similarity">
    <text evidence="2">Belongs to the CPA3 antiporters (TC 2.A.63) subunit E family.</text>
</comment>
<dbReference type="InterPro" id="IPR002758">
    <property type="entry name" value="Cation_antiport_E"/>
</dbReference>
<feature type="transmembrane region" description="Helical" evidence="7">
    <location>
        <begin position="12"/>
        <end position="39"/>
    </location>
</feature>
<keyword evidence="5 7" id="KW-1133">Transmembrane helix</keyword>
<evidence type="ECO:0000256" key="4">
    <source>
        <dbReference type="ARBA" id="ARBA00022692"/>
    </source>
</evidence>
<reference evidence="8 9" key="1">
    <citation type="journal article" date="2009" name="Stand. Genomic Sci.">
        <title>Complete genome sequence of Kytococcus sedentarius type strain (541).</title>
        <authorList>
            <person name="Sims D."/>
            <person name="Brettin T."/>
            <person name="Detter J.C."/>
            <person name="Han C."/>
            <person name="Lapidus A."/>
            <person name="Copeland A."/>
            <person name="Glavina Del Rio T."/>
            <person name="Nolan M."/>
            <person name="Chen F."/>
            <person name="Lucas S."/>
            <person name="Tice H."/>
            <person name="Cheng J.F."/>
            <person name="Bruce D."/>
            <person name="Goodwin L."/>
            <person name="Pitluck S."/>
            <person name="Ovchinnikova G."/>
            <person name="Pati A."/>
            <person name="Ivanova N."/>
            <person name="Mavrommatis K."/>
            <person name="Chen A."/>
            <person name="Palaniappan K."/>
            <person name="D'haeseleer P."/>
            <person name="Chain P."/>
            <person name="Bristow J."/>
            <person name="Eisen J.A."/>
            <person name="Markowitz V."/>
            <person name="Hugenholtz P."/>
            <person name="Schneider S."/>
            <person name="Goker M."/>
            <person name="Pukall R."/>
            <person name="Kyrpides N.C."/>
            <person name="Klenk H.P."/>
        </authorList>
    </citation>
    <scope>NUCLEOTIDE SEQUENCE [LARGE SCALE GENOMIC DNA]</scope>
    <source>
        <strain evidence="9">ATCC 14392 / DSM 20547 / JCM 11482 / CCUG 33030 / NBRC 15357 / NCTC 11040 / CCM 314 / 541</strain>
    </source>
</reference>
<sequence>MLRRIQLFPLLWLVVVWMIAWGSYSPMIIFGGLALGLMVSLASPLPRMRVNGTFRPWSFVVLVAVFLRDLVGAVVEVTLLAVLPGRRTDAAMVVVQFQAEEELFQTITSELITLVPGTMVIDLDDATGIAHVHCLGVRSEEDAERLRQDCLAQERRVLAAFDADYRREDR</sequence>
<evidence type="ECO:0000256" key="2">
    <source>
        <dbReference type="ARBA" id="ARBA00006228"/>
    </source>
</evidence>
<keyword evidence="4 7" id="KW-0812">Transmembrane</keyword>
<keyword evidence="6 7" id="KW-0472">Membrane</keyword>
<dbReference type="HOGENOM" id="CLU_086615_0_0_11"/>
<evidence type="ECO:0000313" key="9">
    <source>
        <dbReference type="Proteomes" id="UP000006666"/>
    </source>
</evidence>
<dbReference type="Pfam" id="PF01899">
    <property type="entry name" value="MNHE"/>
    <property type="match status" value="1"/>
</dbReference>
<comment type="subcellular location">
    <subcellularLocation>
        <location evidence="1">Cell membrane</location>
        <topology evidence="1">Multi-pass membrane protein</topology>
    </subcellularLocation>
</comment>
<dbReference type="PANTHER" id="PTHR34584">
    <property type="entry name" value="NA(+)/H(+) ANTIPORTER SUBUNIT E1"/>
    <property type="match status" value="1"/>
</dbReference>
<dbReference type="NCBIfam" id="NF006521">
    <property type="entry name" value="PRK08965.1-5"/>
    <property type="match status" value="1"/>
</dbReference>
<dbReference type="eggNOG" id="COG1863">
    <property type="taxonomic scope" value="Bacteria"/>
</dbReference>
<dbReference type="EMBL" id="CP001686">
    <property type="protein sequence ID" value="ACV06692.1"/>
    <property type="molecule type" value="Genomic_DNA"/>
</dbReference>
<proteinExistence type="inferred from homology"/>
<evidence type="ECO:0000256" key="6">
    <source>
        <dbReference type="ARBA" id="ARBA00023136"/>
    </source>
</evidence>
<evidence type="ECO:0000256" key="1">
    <source>
        <dbReference type="ARBA" id="ARBA00004651"/>
    </source>
</evidence>
<evidence type="ECO:0000256" key="5">
    <source>
        <dbReference type="ARBA" id="ARBA00022989"/>
    </source>
</evidence>
<dbReference type="RefSeq" id="WP_015779637.1">
    <property type="nucleotide sequence ID" value="NC_013169.1"/>
</dbReference>
<dbReference type="AlphaFoldDB" id="C7NIQ4"/>
<dbReference type="PANTHER" id="PTHR34584:SF1">
    <property type="entry name" value="NA(+)_H(+) ANTIPORTER SUBUNIT E1"/>
    <property type="match status" value="1"/>
</dbReference>
<dbReference type="GO" id="GO:0005886">
    <property type="term" value="C:plasma membrane"/>
    <property type="evidence" value="ECO:0007669"/>
    <property type="project" value="UniProtKB-SubCell"/>
</dbReference>
<dbReference type="Proteomes" id="UP000006666">
    <property type="component" value="Chromosome"/>
</dbReference>
<dbReference type="GO" id="GO:0008324">
    <property type="term" value="F:monoatomic cation transmembrane transporter activity"/>
    <property type="evidence" value="ECO:0007669"/>
    <property type="project" value="InterPro"/>
</dbReference>
<evidence type="ECO:0000256" key="3">
    <source>
        <dbReference type="ARBA" id="ARBA00022475"/>
    </source>
</evidence>
<keyword evidence="3" id="KW-1003">Cell membrane</keyword>
<dbReference type="KEGG" id="kse:Ksed_16770"/>
<evidence type="ECO:0000256" key="7">
    <source>
        <dbReference type="SAM" id="Phobius"/>
    </source>
</evidence>
<name>C7NIQ4_KYTSD</name>
<organism evidence="8 9">
    <name type="scientific">Kytococcus sedentarius (strain ATCC 14392 / DSM 20547 / JCM 11482 / CCUG 33030 / NBRC 15357 / NCTC 11040 / CCM 314 / 541)</name>
    <name type="common">Micrococcus sedentarius</name>
    <dbReference type="NCBI Taxonomy" id="478801"/>
    <lineage>
        <taxon>Bacteria</taxon>
        <taxon>Bacillati</taxon>
        <taxon>Actinomycetota</taxon>
        <taxon>Actinomycetes</taxon>
        <taxon>Micrococcales</taxon>
        <taxon>Kytococcaceae</taxon>
        <taxon>Kytococcus</taxon>
    </lineage>
</organism>
<accession>C7NIQ4</accession>
<keyword evidence="9" id="KW-1185">Reference proteome</keyword>
<evidence type="ECO:0000313" key="8">
    <source>
        <dbReference type="EMBL" id="ACV06692.1"/>
    </source>
</evidence>
<feature type="transmembrane region" description="Helical" evidence="7">
    <location>
        <begin position="59"/>
        <end position="83"/>
    </location>
</feature>
<gene>
    <name evidence="8" type="ordered locus">Ksed_16770</name>
</gene>
<protein>
    <submittedName>
        <fullName evidence="8">Multisubunit Na+/H+ antiporter, MnhE subunit</fullName>
    </submittedName>
</protein>
<dbReference type="STRING" id="478801.Ksed_16770"/>